<feature type="non-terminal residue" evidence="4">
    <location>
        <position position="52"/>
    </location>
</feature>
<gene>
    <name evidence="4" type="ORF">BDN71DRAFT_1376471</name>
</gene>
<evidence type="ECO:0000313" key="4">
    <source>
        <dbReference type="EMBL" id="KAF9493224.1"/>
    </source>
</evidence>
<name>A0A9P6DDS4_PLEER</name>
<sequence>HAQARNVVECVFGVVKRRFQLINTAPEYSLKKQAKMVLVLCVLQNFIHVHDP</sequence>
<keyword evidence="5" id="KW-1185">Reference proteome</keyword>
<comment type="caution">
    <text evidence="4">The sequence shown here is derived from an EMBL/GenBank/DDBJ whole genome shotgun (WGS) entry which is preliminary data.</text>
</comment>
<dbReference type="GO" id="GO:0046872">
    <property type="term" value="F:metal ion binding"/>
    <property type="evidence" value="ECO:0007669"/>
    <property type="project" value="UniProtKB-KW"/>
</dbReference>
<evidence type="ECO:0000256" key="1">
    <source>
        <dbReference type="ARBA" id="ARBA00001968"/>
    </source>
</evidence>
<evidence type="ECO:0000313" key="5">
    <source>
        <dbReference type="Proteomes" id="UP000807025"/>
    </source>
</evidence>
<dbReference type="EMBL" id="MU154589">
    <property type="protein sequence ID" value="KAF9493224.1"/>
    <property type="molecule type" value="Genomic_DNA"/>
</dbReference>
<dbReference type="Pfam" id="PF13359">
    <property type="entry name" value="DDE_Tnp_4"/>
    <property type="match status" value="1"/>
</dbReference>
<reference evidence="4" key="1">
    <citation type="submission" date="2020-11" db="EMBL/GenBank/DDBJ databases">
        <authorList>
            <consortium name="DOE Joint Genome Institute"/>
            <person name="Ahrendt S."/>
            <person name="Riley R."/>
            <person name="Andreopoulos W."/>
            <person name="Labutti K."/>
            <person name="Pangilinan J."/>
            <person name="Ruiz-Duenas F.J."/>
            <person name="Barrasa J.M."/>
            <person name="Sanchez-Garcia M."/>
            <person name="Camarero S."/>
            <person name="Miyauchi S."/>
            <person name="Serrano A."/>
            <person name="Linde D."/>
            <person name="Babiker R."/>
            <person name="Drula E."/>
            <person name="Ayuso-Fernandez I."/>
            <person name="Pacheco R."/>
            <person name="Padilla G."/>
            <person name="Ferreira P."/>
            <person name="Barriuso J."/>
            <person name="Kellner H."/>
            <person name="Castanera R."/>
            <person name="Alfaro M."/>
            <person name="Ramirez L."/>
            <person name="Pisabarro A.G."/>
            <person name="Kuo A."/>
            <person name="Tritt A."/>
            <person name="Lipzen A."/>
            <person name="He G."/>
            <person name="Yan M."/>
            <person name="Ng V."/>
            <person name="Cullen D."/>
            <person name="Martin F."/>
            <person name="Rosso M.-N."/>
            <person name="Henrissat B."/>
            <person name="Hibbett D."/>
            <person name="Martinez A.T."/>
            <person name="Grigoriev I.V."/>
        </authorList>
    </citation>
    <scope>NUCLEOTIDE SEQUENCE</scope>
    <source>
        <strain evidence="4">ATCC 90797</strain>
    </source>
</reference>
<dbReference type="InterPro" id="IPR027806">
    <property type="entry name" value="HARBI1_dom"/>
</dbReference>
<comment type="cofactor">
    <cofactor evidence="1">
        <name>a divalent metal cation</name>
        <dbReference type="ChEBI" id="CHEBI:60240"/>
    </cofactor>
</comment>
<organism evidence="4 5">
    <name type="scientific">Pleurotus eryngii</name>
    <name type="common">Boletus of the steppes</name>
    <dbReference type="NCBI Taxonomy" id="5323"/>
    <lineage>
        <taxon>Eukaryota</taxon>
        <taxon>Fungi</taxon>
        <taxon>Dikarya</taxon>
        <taxon>Basidiomycota</taxon>
        <taxon>Agaricomycotina</taxon>
        <taxon>Agaricomycetes</taxon>
        <taxon>Agaricomycetidae</taxon>
        <taxon>Agaricales</taxon>
        <taxon>Pleurotineae</taxon>
        <taxon>Pleurotaceae</taxon>
        <taxon>Pleurotus</taxon>
    </lineage>
</organism>
<evidence type="ECO:0000256" key="2">
    <source>
        <dbReference type="ARBA" id="ARBA00022723"/>
    </source>
</evidence>
<accession>A0A9P6DDS4</accession>
<dbReference type="OrthoDB" id="1681765at2759"/>
<protein>
    <recommendedName>
        <fullName evidence="3">DDE Tnp4 domain-containing protein</fullName>
    </recommendedName>
</protein>
<dbReference type="AlphaFoldDB" id="A0A9P6DDS4"/>
<feature type="non-terminal residue" evidence="4">
    <location>
        <position position="1"/>
    </location>
</feature>
<proteinExistence type="predicted"/>
<keyword evidence="2" id="KW-0479">Metal-binding</keyword>
<dbReference type="Proteomes" id="UP000807025">
    <property type="component" value="Unassembled WGS sequence"/>
</dbReference>
<feature type="domain" description="DDE Tnp4" evidence="3">
    <location>
        <begin position="1"/>
        <end position="45"/>
    </location>
</feature>
<evidence type="ECO:0000259" key="3">
    <source>
        <dbReference type="Pfam" id="PF13359"/>
    </source>
</evidence>